<keyword evidence="2" id="KW-0808">Transferase</keyword>
<dbReference type="GO" id="GO:0003964">
    <property type="term" value="F:RNA-directed DNA polymerase activity"/>
    <property type="evidence" value="ECO:0007669"/>
    <property type="project" value="UniProtKB-KW"/>
</dbReference>
<protein>
    <submittedName>
        <fullName evidence="2">Putative RNA-directed DNA polymerase from transposon BS</fullName>
    </submittedName>
</protein>
<comment type="caution">
    <text evidence="2">The sequence shown here is derived from an EMBL/GenBank/DDBJ whole genome shotgun (WGS) entry which is preliminary data.</text>
</comment>
<sequence length="333" mass="36761">MHTVKRYKWGSGTNVSLTTGHVWGRSHSMVSKVKEGECVSTFVCGRNTNECFPSVKVRGHLRLLQYGLRGTATWGISVATGICPERTNWEPILGTKTDGARCRHMTLAKPHSLSFTGAGLELNGIYFHDQFLTSVTKSSELTRVLRALVNQLALETINGIPQSSLKIYTDMSRGEKGISGSGVYIPTLSGASKFKIKNPNYCSVFRSELIAIRRGLQCAAQLEDRFQEIWNFTDSRASIQHLANWGDIGDQTSLDILSLLHDLSSGHIIHFQWIPSPVGIDGNERADLLARTAAVEGVSPRGTLTFSEISTISNLELNRLIKTPPSHAWYFAK</sequence>
<feature type="domain" description="RNase H type-1" evidence="1">
    <location>
        <begin position="161"/>
        <end position="295"/>
    </location>
</feature>
<dbReference type="Gene3D" id="3.30.420.10">
    <property type="entry name" value="Ribonuclease H-like superfamily/Ribonuclease H"/>
    <property type="match status" value="1"/>
</dbReference>
<accession>A0A8X6W1Z8</accession>
<dbReference type="Proteomes" id="UP000887159">
    <property type="component" value="Unassembled WGS sequence"/>
</dbReference>
<organism evidence="2 3">
    <name type="scientific">Trichonephila clavipes</name>
    <name type="common">Golden silk orbweaver</name>
    <name type="synonym">Nephila clavipes</name>
    <dbReference type="NCBI Taxonomy" id="2585209"/>
    <lineage>
        <taxon>Eukaryota</taxon>
        <taxon>Metazoa</taxon>
        <taxon>Ecdysozoa</taxon>
        <taxon>Arthropoda</taxon>
        <taxon>Chelicerata</taxon>
        <taxon>Arachnida</taxon>
        <taxon>Araneae</taxon>
        <taxon>Araneomorphae</taxon>
        <taxon>Entelegynae</taxon>
        <taxon>Araneoidea</taxon>
        <taxon>Nephilidae</taxon>
        <taxon>Trichonephila</taxon>
    </lineage>
</organism>
<dbReference type="Pfam" id="PF00075">
    <property type="entry name" value="RNase_H"/>
    <property type="match status" value="1"/>
</dbReference>
<dbReference type="GO" id="GO:0004523">
    <property type="term" value="F:RNA-DNA hybrid ribonuclease activity"/>
    <property type="evidence" value="ECO:0007669"/>
    <property type="project" value="InterPro"/>
</dbReference>
<evidence type="ECO:0000259" key="1">
    <source>
        <dbReference type="PROSITE" id="PS50879"/>
    </source>
</evidence>
<name>A0A8X6W1Z8_TRICX</name>
<dbReference type="AlphaFoldDB" id="A0A8X6W1Z8"/>
<dbReference type="InterPro" id="IPR036397">
    <property type="entry name" value="RNaseH_sf"/>
</dbReference>
<dbReference type="EMBL" id="BMAU01021377">
    <property type="protein sequence ID" value="GFY26780.1"/>
    <property type="molecule type" value="Genomic_DNA"/>
</dbReference>
<keyword evidence="2" id="KW-0548">Nucleotidyltransferase</keyword>
<keyword evidence="2" id="KW-0695">RNA-directed DNA polymerase</keyword>
<dbReference type="CDD" id="cd09276">
    <property type="entry name" value="Rnase_HI_RT_non_LTR"/>
    <property type="match status" value="1"/>
</dbReference>
<dbReference type="InterPro" id="IPR002156">
    <property type="entry name" value="RNaseH_domain"/>
</dbReference>
<gene>
    <name evidence="2" type="primary">RTase_34</name>
    <name evidence="2" type="ORF">TNCV_4375261</name>
</gene>
<reference evidence="2" key="1">
    <citation type="submission" date="2020-08" db="EMBL/GenBank/DDBJ databases">
        <title>Multicomponent nature underlies the extraordinary mechanical properties of spider dragline silk.</title>
        <authorList>
            <person name="Kono N."/>
            <person name="Nakamura H."/>
            <person name="Mori M."/>
            <person name="Yoshida Y."/>
            <person name="Ohtoshi R."/>
            <person name="Malay A.D."/>
            <person name="Moran D.A.P."/>
            <person name="Tomita M."/>
            <person name="Numata K."/>
            <person name="Arakawa K."/>
        </authorList>
    </citation>
    <scope>NUCLEOTIDE SEQUENCE</scope>
</reference>
<dbReference type="PROSITE" id="PS50879">
    <property type="entry name" value="RNASE_H_1"/>
    <property type="match status" value="1"/>
</dbReference>
<dbReference type="InterPro" id="IPR012337">
    <property type="entry name" value="RNaseH-like_sf"/>
</dbReference>
<evidence type="ECO:0000313" key="3">
    <source>
        <dbReference type="Proteomes" id="UP000887159"/>
    </source>
</evidence>
<dbReference type="GO" id="GO:0003676">
    <property type="term" value="F:nucleic acid binding"/>
    <property type="evidence" value="ECO:0007669"/>
    <property type="project" value="InterPro"/>
</dbReference>
<evidence type="ECO:0000313" key="2">
    <source>
        <dbReference type="EMBL" id="GFY26780.1"/>
    </source>
</evidence>
<dbReference type="SUPFAM" id="SSF53098">
    <property type="entry name" value="Ribonuclease H-like"/>
    <property type="match status" value="1"/>
</dbReference>
<keyword evidence="3" id="KW-1185">Reference proteome</keyword>
<proteinExistence type="predicted"/>